<protein>
    <submittedName>
        <fullName evidence="2">Uncharacterized protein</fullName>
    </submittedName>
</protein>
<sequence>MWKGKKYIVEYKAYINTDYEEFYPNQVNMSHENDSNRDSPDLNLLVTDVGLSKIEKLPIHVATANEYLSNNSLSSPIVSTTIFSNSLEKISVFDVCLLLENRSKQSIVDSATSLPANALLKTSARSMVSHLSRVGKKRKDRDDQLDVHDKKMSKKCVHG</sequence>
<evidence type="ECO:0000256" key="1">
    <source>
        <dbReference type="SAM" id="MobiDB-lite"/>
    </source>
</evidence>
<organism evidence="2 3">
    <name type="scientific">Cinchona calisaya</name>
    <dbReference type="NCBI Taxonomy" id="153742"/>
    <lineage>
        <taxon>Eukaryota</taxon>
        <taxon>Viridiplantae</taxon>
        <taxon>Streptophyta</taxon>
        <taxon>Embryophyta</taxon>
        <taxon>Tracheophyta</taxon>
        <taxon>Spermatophyta</taxon>
        <taxon>Magnoliopsida</taxon>
        <taxon>eudicotyledons</taxon>
        <taxon>Gunneridae</taxon>
        <taxon>Pentapetalae</taxon>
        <taxon>asterids</taxon>
        <taxon>lamiids</taxon>
        <taxon>Gentianales</taxon>
        <taxon>Rubiaceae</taxon>
        <taxon>Cinchonoideae</taxon>
        <taxon>Cinchoneae</taxon>
        <taxon>Cinchona</taxon>
    </lineage>
</organism>
<reference evidence="2 3" key="1">
    <citation type="submission" date="2024-11" db="EMBL/GenBank/DDBJ databases">
        <title>A near-complete genome assembly of Cinchona calisaya.</title>
        <authorList>
            <person name="Lian D.C."/>
            <person name="Zhao X.W."/>
            <person name="Wei L."/>
        </authorList>
    </citation>
    <scope>NUCLEOTIDE SEQUENCE [LARGE SCALE GENOMIC DNA]</scope>
    <source>
        <tissue evidence="2">Nenye</tissue>
    </source>
</reference>
<gene>
    <name evidence="2" type="ORF">ACH5RR_026447</name>
</gene>
<dbReference type="EMBL" id="JBJUIK010000011">
    <property type="protein sequence ID" value="KAL3513730.1"/>
    <property type="molecule type" value="Genomic_DNA"/>
</dbReference>
<feature type="compositionally biased region" description="Basic and acidic residues" evidence="1">
    <location>
        <begin position="140"/>
        <end position="150"/>
    </location>
</feature>
<proteinExistence type="predicted"/>
<evidence type="ECO:0000313" key="2">
    <source>
        <dbReference type="EMBL" id="KAL3513730.1"/>
    </source>
</evidence>
<accession>A0ABD2Z5X3</accession>
<feature type="region of interest" description="Disordered" evidence="1">
    <location>
        <begin position="130"/>
        <end position="159"/>
    </location>
</feature>
<comment type="caution">
    <text evidence="2">The sequence shown here is derived from an EMBL/GenBank/DDBJ whole genome shotgun (WGS) entry which is preliminary data.</text>
</comment>
<name>A0ABD2Z5X3_9GENT</name>
<dbReference type="Proteomes" id="UP001630127">
    <property type="component" value="Unassembled WGS sequence"/>
</dbReference>
<dbReference type="AlphaFoldDB" id="A0ABD2Z5X3"/>
<keyword evidence="3" id="KW-1185">Reference proteome</keyword>
<evidence type="ECO:0000313" key="3">
    <source>
        <dbReference type="Proteomes" id="UP001630127"/>
    </source>
</evidence>